<dbReference type="NCBIfam" id="TIGR01853">
    <property type="entry name" value="lipid_A_lpxD"/>
    <property type="match status" value="1"/>
</dbReference>
<keyword evidence="3 7" id="KW-0808">Transferase</keyword>
<keyword evidence="1" id="KW-0444">Lipid biosynthesis</keyword>
<sequence length="362" mass="37445">MALTIGEIATQIGAQAVGDISLQPVRPRQPDEAGADDLALAMESAFAAQLADSSVRMAVLSDGADWQALGLKAAILVARPRYAMAGISRLFDTRTAGAGIHPSASIDPTAELGPDVSVGPMAVIGARAKIGAGSNIQAQVFVGDDAVIGADALLMPGCRIGTGVRIGDRFIGQMNAVIGGDGFSFVTARPSAVEDYMAAGTISASMKPDRHERINSLGSVLLGDDVEVGASSVIDKGTVSDTRIGNGVKVDAQVMIGHNVQIDDTTLLCAQVGIAGSSQIGKRVVLGGQVGVADHVTIGDDAIALGMSGVTSRVPDRTVVIGYPAVKQETFIKMYKAMRRLPMMAEKLNMLHKRVTNPDDKS</sequence>
<evidence type="ECO:0000313" key="8">
    <source>
        <dbReference type="Proteomes" id="UP000220034"/>
    </source>
</evidence>
<gene>
    <name evidence="7" type="ORF">SAMN06273572_11250</name>
</gene>
<dbReference type="Gene3D" id="2.160.10.10">
    <property type="entry name" value="Hexapeptide repeat proteins"/>
    <property type="match status" value="1"/>
</dbReference>
<keyword evidence="2" id="KW-0441">Lipid A biosynthesis</keyword>
<dbReference type="OrthoDB" id="9784739at2"/>
<dbReference type="PANTHER" id="PTHR43378">
    <property type="entry name" value="UDP-3-O-ACYLGLUCOSAMINE N-ACYLTRANSFERASE"/>
    <property type="match status" value="1"/>
</dbReference>
<evidence type="ECO:0000256" key="2">
    <source>
        <dbReference type="ARBA" id="ARBA00022556"/>
    </source>
</evidence>
<accession>A0A2C9CW15</accession>
<proteinExistence type="predicted"/>
<dbReference type="InterPro" id="IPR018357">
    <property type="entry name" value="Hexapep_transf_CS"/>
</dbReference>
<organism evidence="7 8">
    <name type="scientific">Pontivivens marinum</name>
    <dbReference type="NCBI Taxonomy" id="1690039"/>
    <lineage>
        <taxon>Bacteria</taxon>
        <taxon>Pseudomonadati</taxon>
        <taxon>Pseudomonadota</taxon>
        <taxon>Alphaproteobacteria</taxon>
        <taxon>Rhodobacterales</taxon>
        <taxon>Paracoccaceae</taxon>
        <taxon>Pontivivens</taxon>
    </lineage>
</organism>
<dbReference type="CDD" id="cd03352">
    <property type="entry name" value="LbH_LpxD"/>
    <property type="match status" value="1"/>
</dbReference>
<dbReference type="GO" id="GO:0016410">
    <property type="term" value="F:N-acyltransferase activity"/>
    <property type="evidence" value="ECO:0007669"/>
    <property type="project" value="InterPro"/>
</dbReference>
<keyword evidence="8" id="KW-1185">Reference proteome</keyword>
<evidence type="ECO:0000256" key="4">
    <source>
        <dbReference type="ARBA" id="ARBA00022737"/>
    </source>
</evidence>
<name>A0A2C9CW15_9RHOB</name>
<dbReference type="EMBL" id="OCTN01000012">
    <property type="protein sequence ID" value="SOH95556.1"/>
    <property type="molecule type" value="Genomic_DNA"/>
</dbReference>
<reference evidence="8" key="1">
    <citation type="submission" date="2017-09" db="EMBL/GenBank/DDBJ databases">
        <authorList>
            <person name="Varghese N."/>
            <person name="Submissions S."/>
        </authorList>
    </citation>
    <scope>NUCLEOTIDE SEQUENCE [LARGE SCALE GENOMIC DNA]</scope>
    <source>
        <strain evidence="8">C7</strain>
    </source>
</reference>
<dbReference type="InterPro" id="IPR011004">
    <property type="entry name" value="Trimer_LpxA-like_sf"/>
</dbReference>
<keyword evidence="6 7" id="KW-0012">Acyltransferase</keyword>
<dbReference type="GO" id="GO:0009245">
    <property type="term" value="P:lipid A biosynthetic process"/>
    <property type="evidence" value="ECO:0007669"/>
    <property type="project" value="UniProtKB-KW"/>
</dbReference>
<dbReference type="RefSeq" id="WP_097932136.1">
    <property type="nucleotide sequence ID" value="NZ_OCTN01000012.1"/>
</dbReference>
<dbReference type="AlphaFoldDB" id="A0A2C9CW15"/>
<dbReference type="Proteomes" id="UP000220034">
    <property type="component" value="Unassembled WGS sequence"/>
</dbReference>
<dbReference type="Gene3D" id="3.40.1390.10">
    <property type="entry name" value="MurE/MurF, N-terminal domain"/>
    <property type="match status" value="1"/>
</dbReference>
<evidence type="ECO:0000256" key="3">
    <source>
        <dbReference type="ARBA" id="ARBA00022679"/>
    </source>
</evidence>
<evidence type="ECO:0000256" key="5">
    <source>
        <dbReference type="ARBA" id="ARBA00023098"/>
    </source>
</evidence>
<dbReference type="SUPFAM" id="SSF51161">
    <property type="entry name" value="Trimeric LpxA-like enzymes"/>
    <property type="match status" value="1"/>
</dbReference>
<dbReference type="NCBIfam" id="NF002060">
    <property type="entry name" value="PRK00892.1"/>
    <property type="match status" value="1"/>
</dbReference>
<keyword evidence="5" id="KW-0443">Lipid metabolism</keyword>
<dbReference type="PANTHER" id="PTHR43378:SF2">
    <property type="entry name" value="UDP-3-O-ACYLGLUCOSAMINE N-ACYLTRANSFERASE 1, MITOCHONDRIAL-RELATED"/>
    <property type="match status" value="1"/>
</dbReference>
<evidence type="ECO:0000256" key="6">
    <source>
        <dbReference type="ARBA" id="ARBA00023315"/>
    </source>
</evidence>
<evidence type="ECO:0000313" key="7">
    <source>
        <dbReference type="EMBL" id="SOH95556.1"/>
    </source>
</evidence>
<protein>
    <submittedName>
        <fullName evidence="7">UDP-3-O-[3-hydroxymyristoyl] glucosamine N-acyltransferase</fullName>
    </submittedName>
</protein>
<dbReference type="PROSITE" id="PS00101">
    <property type="entry name" value="HEXAPEP_TRANSFERASES"/>
    <property type="match status" value="1"/>
</dbReference>
<keyword evidence="4" id="KW-0677">Repeat</keyword>
<dbReference type="InterPro" id="IPR007691">
    <property type="entry name" value="LpxD"/>
</dbReference>
<evidence type="ECO:0000256" key="1">
    <source>
        <dbReference type="ARBA" id="ARBA00022516"/>
    </source>
</evidence>
<dbReference type="GO" id="GO:0016020">
    <property type="term" value="C:membrane"/>
    <property type="evidence" value="ECO:0007669"/>
    <property type="project" value="GOC"/>
</dbReference>